<accession>A0AAD8WT75</accession>
<feature type="compositionally biased region" description="Low complexity" evidence="2">
    <location>
        <begin position="220"/>
        <end position="238"/>
    </location>
</feature>
<feature type="compositionally biased region" description="Basic and acidic residues" evidence="2">
    <location>
        <begin position="338"/>
        <end position="375"/>
    </location>
</feature>
<dbReference type="EMBL" id="JAUUTY010000002">
    <property type="protein sequence ID" value="KAK1677133.1"/>
    <property type="molecule type" value="Genomic_DNA"/>
</dbReference>
<dbReference type="InterPro" id="IPR001878">
    <property type="entry name" value="Znf_CCHC"/>
</dbReference>
<dbReference type="PROSITE" id="PS50158">
    <property type="entry name" value="ZF_CCHC"/>
    <property type="match status" value="1"/>
</dbReference>
<sequence length="714" mass="75959">MVRTGGGDGCGDFESHTGGCSSPVTPGLGKDGGAALSSSASAGAPRGRFWACSGEDDGEGSSEEERPDLAGGAQREIEGTEGASSRRPREAVSWGGFIERAEELGGSLRHRRRTAFAPGRKTSRFRAGSAPRFTRLGDGYARRGGRERGGGRRGARGMGTAGGGTAGSGRPPPSPVSPRSEVSPGSSGEEGNLPTRTGARPTRTRAGPVVGLTEVETGHPLLLLGPPLGELDGPQGDPVRPVSQEVAQYDGPRWLWLAKGCTTPSLGFPARSSEVSRFHTTARTLFRIPAPPPLTRSFAEVVMERYGGEGSGGDGRNKRRYGGYGDGDSRRQGSGRQEGGRQELGRHDGGRSELGRREEGRQDGGRSGRFDEEPRPCYGEPCATDQGRGDWGPPPPWWDWEQERLREEEATRDRGQLQASAGGRGGRGGGGGGQAGRNKKGSGQGAPPNPKNKGKNKPMAGGAAGAVGGECFRCGREGHFQSDCPNEPVCVLCSREGQASANCPTRGRPMMLQQMGHAITGGGFYNIEVEPLEGSGQNETFEAVIHVKVAPLSALQLADELKNLLDGSWDWRVAKVSEKEFSVRFPSRETLRMSTRRGKIYLPLSKLDVDIREAFVNPRPGKAMPPVWVQLTGLPGDLMERERLMAALTMVGRPLDVDELSVKKWKTEPVRVRFQCRFPERIKGTIVLCVNGEPYTVGVQAELGAPGAGGLQPS</sequence>
<reference evidence="4" key="1">
    <citation type="submission" date="2023-07" db="EMBL/GenBank/DDBJ databases">
        <title>A chromosome-level genome assembly of Lolium multiflorum.</title>
        <authorList>
            <person name="Chen Y."/>
            <person name="Copetti D."/>
            <person name="Kolliker R."/>
            <person name="Studer B."/>
        </authorList>
    </citation>
    <scope>NUCLEOTIDE SEQUENCE</scope>
    <source>
        <strain evidence="4">02402/16</strain>
        <tissue evidence="4">Leaf</tissue>
    </source>
</reference>
<dbReference type="Gene3D" id="4.10.60.10">
    <property type="entry name" value="Zinc finger, CCHC-type"/>
    <property type="match status" value="1"/>
</dbReference>
<proteinExistence type="predicted"/>
<evidence type="ECO:0000259" key="3">
    <source>
        <dbReference type="PROSITE" id="PS50158"/>
    </source>
</evidence>
<evidence type="ECO:0000313" key="4">
    <source>
        <dbReference type="EMBL" id="KAK1677133.1"/>
    </source>
</evidence>
<comment type="caution">
    <text evidence="4">The sequence shown here is derived from an EMBL/GenBank/DDBJ whole genome shotgun (WGS) entry which is preliminary data.</text>
</comment>
<feature type="domain" description="CCHC-type" evidence="3">
    <location>
        <begin position="471"/>
        <end position="486"/>
    </location>
</feature>
<feature type="compositionally biased region" description="Low complexity" evidence="2">
    <location>
        <begin position="33"/>
        <end position="44"/>
    </location>
</feature>
<feature type="compositionally biased region" description="Basic and acidic residues" evidence="2">
    <location>
        <begin position="140"/>
        <end position="150"/>
    </location>
</feature>
<feature type="compositionally biased region" description="Basic and acidic residues" evidence="2">
    <location>
        <begin position="401"/>
        <end position="415"/>
    </location>
</feature>
<dbReference type="PANTHER" id="PTHR33170">
    <property type="entry name" value="DUF4283 DOMAIN-CONTAINING PROTEIN-RELATED"/>
    <property type="match status" value="1"/>
</dbReference>
<protein>
    <recommendedName>
        <fullName evidence="3">CCHC-type domain-containing protein</fullName>
    </recommendedName>
</protein>
<dbReference type="SMART" id="SM00343">
    <property type="entry name" value="ZnF_C2HC"/>
    <property type="match status" value="2"/>
</dbReference>
<dbReference type="PANTHER" id="PTHR33170:SF2">
    <property type="entry name" value="OS12G0531500 PROTEIN"/>
    <property type="match status" value="1"/>
</dbReference>
<keyword evidence="1" id="KW-0862">Zinc</keyword>
<keyword evidence="5" id="KW-1185">Reference proteome</keyword>
<feature type="region of interest" description="Disordered" evidence="2">
    <location>
        <begin position="220"/>
        <end position="242"/>
    </location>
</feature>
<evidence type="ECO:0000256" key="1">
    <source>
        <dbReference type="PROSITE-ProRule" id="PRU00047"/>
    </source>
</evidence>
<evidence type="ECO:0000256" key="2">
    <source>
        <dbReference type="SAM" id="MobiDB-lite"/>
    </source>
</evidence>
<feature type="compositionally biased region" description="Low complexity" evidence="2">
    <location>
        <begin position="177"/>
        <end position="207"/>
    </location>
</feature>
<gene>
    <name evidence="4" type="ORF">QYE76_037981</name>
</gene>
<feature type="region of interest" description="Disordered" evidence="2">
    <location>
        <begin position="306"/>
        <end position="462"/>
    </location>
</feature>
<feature type="region of interest" description="Disordered" evidence="2">
    <location>
        <begin position="1"/>
        <end position="207"/>
    </location>
</feature>
<dbReference type="SUPFAM" id="SSF57756">
    <property type="entry name" value="Retrovirus zinc finger-like domains"/>
    <property type="match status" value="1"/>
</dbReference>
<dbReference type="AlphaFoldDB" id="A0AAD8WT75"/>
<dbReference type="GO" id="GO:0008270">
    <property type="term" value="F:zinc ion binding"/>
    <property type="evidence" value="ECO:0007669"/>
    <property type="project" value="UniProtKB-KW"/>
</dbReference>
<keyword evidence="1" id="KW-0863">Zinc-finger</keyword>
<feature type="compositionally biased region" description="Gly residues" evidence="2">
    <location>
        <begin position="156"/>
        <end position="167"/>
    </location>
</feature>
<evidence type="ECO:0000313" key="5">
    <source>
        <dbReference type="Proteomes" id="UP001231189"/>
    </source>
</evidence>
<name>A0AAD8WT75_LOLMU</name>
<feature type="compositionally biased region" description="Gly residues" evidence="2">
    <location>
        <begin position="1"/>
        <end position="10"/>
    </location>
</feature>
<keyword evidence="1" id="KW-0479">Metal-binding</keyword>
<feature type="compositionally biased region" description="Gly residues" evidence="2">
    <location>
        <begin position="422"/>
        <end position="435"/>
    </location>
</feature>
<organism evidence="4 5">
    <name type="scientific">Lolium multiflorum</name>
    <name type="common">Italian ryegrass</name>
    <name type="synonym">Lolium perenne subsp. multiflorum</name>
    <dbReference type="NCBI Taxonomy" id="4521"/>
    <lineage>
        <taxon>Eukaryota</taxon>
        <taxon>Viridiplantae</taxon>
        <taxon>Streptophyta</taxon>
        <taxon>Embryophyta</taxon>
        <taxon>Tracheophyta</taxon>
        <taxon>Spermatophyta</taxon>
        <taxon>Magnoliopsida</taxon>
        <taxon>Liliopsida</taxon>
        <taxon>Poales</taxon>
        <taxon>Poaceae</taxon>
        <taxon>BOP clade</taxon>
        <taxon>Pooideae</taxon>
        <taxon>Poodae</taxon>
        <taxon>Poeae</taxon>
        <taxon>Poeae Chloroplast Group 2 (Poeae type)</taxon>
        <taxon>Loliodinae</taxon>
        <taxon>Loliinae</taxon>
        <taxon>Lolium</taxon>
    </lineage>
</organism>
<dbReference type="GO" id="GO:0003676">
    <property type="term" value="F:nucleic acid binding"/>
    <property type="evidence" value="ECO:0007669"/>
    <property type="project" value="InterPro"/>
</dbReference>
<dbReference type="Proteomes" id="UP001231189">
    <property type="component" value="Unassembled WGS sequence"/>
</dbReference>
<dbReference type="Pfam" id="PF00098">
    <property type="entry name" value="zf-CCHC"/>
    <property type="match status" value="1"/>
</dbReference>
<dbReference type="InterPro" id="IPR036875">
    <property type="entry name" value="Znf_CCHC_sf"/>
</dbReference>